<proteinExistence type="predicted"/>
<evidence type="ECO:0000313" key="2">
    <source>
        <dbReference type="EMBL" id="RSH94980.1"/>
    </source>
</evidence>
<comment type="caution">
    <text evidence="2">The sequence shown here is derived from an EMBL/GenBank/DDBJ whole genome shotgun (WGS) entry which is preliminary data.</text>
</comment>
<feature type="compositionally biased region" description="Polar residues" evidence="1">
    <location>
        <begin position="1"/>
        <end position="11"/>
    </location>
</feature>
<organism evidence="2 3">
    <name type="scientific">Saitozyma podzolica</name>
    <dbReference type="NCBI Taxonomy" id="1890683"/>
    <lineage>
        <taxon>Eukaryota</taxon>
        <taxon>Fungi</taxon>
        <taxon>Dikarya</taxon>
        <taxon>Basidiomycota</taxon>
        <taxon>Agaricomycotina</taxon>
        <taxon>Tremellomycetes</taxon>
        <taxon>Tremellales</taxon>
        <taxon>Trimorphomycetaceae</taxon>
        <taxon>Saitozyma</taxon>
    </lineage>
</organism>
<accession>A0A427YV23</accession>
<reference evidence="2 3" key="1">
    <citation type="submission" date="2018-11" db="EMBL/GenBank/DDBJ databases">
        <title>Genome sequence of Saitozyma podzolica DSM 27192.</title>
        <authorList>
            <person name="Aliyu H."/>
            <person name="Gorte O."/>
            <person name="Ochsenreither K."/>
        </authorList>
    </citation>
    <scope>NUCLEOTIDE SEQUENCE [LARGE SCALE GENOMIC DNA]</scope>
    <source>
        <strain evidence="2 3">DSM 27192</strain>
    </source>
</reference>
<feature type="region of interest" description="Disordered" evidence="1">
    <location>
        <begin position="119"/>
        <end position="150"/>
    </location>
</feature>
<dbReference type="OrthoDB" id="2560792at2759"/>
<dbReference type="Proteomes" id="UP000279259">
    <property type="component" value="Unassembled WGS sequence"/>
</dbReference>
<gene>
    <name evidence="2" type="ORF">EHS25_000065</name>
</gene>
<dbReference type="EMBL" id="RSCD01000001">
    <property type="protein sequence ID" value="RSH94980.1"/>
    <property type="molecule type" value="Genomic_DNA"/>
</dbReference>
<dbReference type="AlphaFoldDB" id="A0A427YV23"/>
<evidence type="ECO:0000256" key="1">
    <source>
        <dbReference type="SAM" id="MobiDB-lite"/>
    </source>
</evidence>
<protein>
    <submittedName>
        <fullName evidence="2">Uncharacterized protein</fullName>
    </submittedName>
</protein>
<name>A0A427YV23_9TREE</name>
<evidence type="ECO:0000313" key="3">
    <source>
        <dbReference type="Proteomes" id="UP000279259"/>
    </source>
</evidence>
<feature type="region of interest" description="Disordered" evidence="1">
    <location>
        <begin position="1"/>
        <end position="68"/>
    </location>
</feature>
<keyword evidence="3" id="KW-1185">Reference proteome</keyword>
<sequence length="150" mass="15608">MSLSGSTNEPYNRTGDAALHYGSEPKGPEPTPENPAGVFPQVSGGPARRGSMPGSGSPDRGGDVRGIFSNPMVFRDTFSSLSSAFSHAINSIEDEAGSGVGTVGKALIHRLESMRNEVDGWRMGKGLPEASKGEQGGDVERVGQGGLYKD</sequence>